<keyword evidence="6 7" id="KW-0472">Membrane</keyword>
<keyword evidence="3" id="KW-0547">Nucleotide-binding</keyword>
<dbReference type="InterPro" id="IPR003593">
    <property type="entry name" value="AAA+_ATPase"/>
</dbReference>
<keyword evidence="10" id="KW-1185">Reference proteome</keyword>
<dbReference type="PANTHER" id="PTHR43394">
    <property type="entry name" value="ATP-DEPENDENT PERMEASE MDL1, MITOCHONDRIAL"/>
    <property type="match status" value="1"/>
</dbReference>
<accession>A0A1I6JPA0</accession>
<dbReference type="RefSeq" id="WP_242940504.1">
    <property type="nucleotide sequence ID" value="NZ_FOYZ01000006.1"/>
</dbReference>
<name>A0A1I6JPA0_9FIRM</name>
<protein>
    <submittedName>
        <fullName evidence="9">ATP-binding cassette, subfamily B</fullName>
    </submittedName>
</protein>
<dbReference type="STRING" id="37658.SAMN05661086_01832"/>
<feature type="transmembrane region" description="Helical" evidence="7">
    <location>
        <begin position="153"/>
        <end position="186"/>
    </location>
</feature>
<evidence type="ECO:0000256" key="7">
    <source>
        <dbReference type="SAM" id="Phobius"/>
    </source>
</evidence>
<evidence type="ECO:0000256" key="3">
    <source>
        <dbReference type="ARBA" id="ARBA00022741"/>
    </source>
</evidence>
<dbReference type="InterPro" id="IPR039421">
    <property type="entry name" value="Type_1_exporter"/>
</dbReference>
<dbReference type="GO" id="GO:0016887">
    <property type="term" value="F:ATP hydrolysis activity"/>
    <property type="evidence" value="ECO:0007669"/>
    <property type="project" value="InterPro"/>
</dbReference>
<dbReference type="InterPro" id="IPR036640">
    <property type="entry name" value="ABC1_TM_sf"/>
</dbReference>
<dbReference type="GO" id="GO:0005886">
    <property type="term" value="C:plasma membrane"/>
    <property type="evidence" value="ECO:0007669"/>
    <property type="project" value="UniProtKB-SubCell"/>
</dbReference>
<sequence length="616" mass="70659">MEKKKKEMNMAESMKYLLKTIWKADKGCVIFSFYKNCSEEIFVSFFFVYMTQKIYECIEKKSPYSQLAKVVIIFCLLHICIHIGSAFYTYNIRLKTPIVYRYIFDKVITKATTIEITRYEQPDFYDKFSRSLDECLNKAMDGLSNLTRSVGAAMSALAALLIIARVDPVLIIFVFPPVLGAFAFGVKENQQEYQLRKEETYDLRVMEYVKRVFYEKKYAGEIRLYKIRNILFGKHKESYEKRYQIHKKYRKKIAFYQFIRIVFFVGMTLFGTYIYVTYVIKTTGESKIGAYVAMLSGIGFVSWQVKESVHNGIEAGKCCLFMNNLKEFLEYQSKSTDGGTKKIQGLIGDISFHNVSFTYEGGKSKVIDDLTFTIRKGEHIALVGENGAGKTTLVKLLMGLYPVSEGKIIADGCDIREFEPKEYHSRFGTVFQDLQIFALPLGENVLMKEPKSEAEKQLVIDSLRKAQFGDTLQSLKNGINTMITKEFDEDGFVCSGGQAQKIAIARVFAKNPDVVILDEPSSALDPIAEYNMYHNMMQVSEGKTVFFISHRLSSARIADKIYFLEKGKIKESGTHNELIELNGSYAQMFRLQAQNYQESVPENYINQSRVGEELHV</sequence>
<keyword evidence="5 7" id="KW-1133">Transmembrane helix</keyword>
<evidence type="ECO:0000313" key="9">
    <source>
        <dbReference type="EMBL" id="SFR80799.1"/>
    </source>
</evidence>
<gene>
    <name evidence="9" type="ORF">SAMN05661086_01832</name>
</gene>
<dbReference type="InterPro" id="IPR027417">
    <property type="entry name" value="P-loop_NTPase"/>
</dbReference>
<dbReference type="GO" id="GO:0015421">
    <property type="term" value="F:ABC-type oligopeptide transporter activity"/>
    <property type="evidence" value="ECO:0007669"/>
    <property type="project" value="TreeGrafter"/>
</dbReference>
<evidence type="ECO:0000256" key="2">
    <source>
        <dbReference type="ARBA" id="ARBA00022692"/>
    </source>
</evidence>
<dbReference type="Proteomes" id="UP000199659">
    <property type="component" value="Unassembled WGS sequence"/>
</dbReference>
<feature type="transmembrane region" description="Helical" evidence="7">
    <location>
        <begin position="70"/>
        <end position="90"/>
    </location>
</feature>
<dbReference type="PROSITE" id="PS00211">
    <property type="entry name" value="ABC_TRANSPORTER_1"/>
    <property type="match status" value="1"/>
</dbReference>
<feature type="transmembrane region" description="Helical" evidence="7">
    <location>
        <begin position="253"/>
        <end position="276"/>
    </location>
</feature>
<comment type="subcellular location">
    <subcellularLocation>
        <location evidence="1">Cell membrane</location>
        <topology evidence="1">Multi-pass membrane protein</topology>
    </subcellularLocation>
</comment>
<dbReference type="AlphaFoldDB" id="A0A1I6JPA0"/>
<dbReference type="EMBL" id="FOYZ01000006">
    <property type="protein sequence ID" value="SFR80799.1"/>
    <property type="molecule type" value="Genomic_DNA"/>
</dbReference>
<feature type="domain" description="ABC transporter" evidence="8">
    <location>
        <begin position="350"/>
        <end position="591"/>
    </location>
</feature>
<keyword evidence="4 9" id="KW-0067">ATP-binding</keyword>
<keyword evidence="2 7" id="KW-0812">Transmembrane</keyword>
<dbReference type="SMART" id="SM00382">
    <property type="entry name" value="AAA"/>
    <property type="match status" value="1"/>
</dbReference>
<proteinExistence type="predicted"/>
<evidence type="ECO:0000259" key="8">
    <source>
        <dbReference type="PROSITE" id="PS50893"/>
    </source>
</evidence>
<dbReference type="CDD" id="cd03228">
    <property type="entry name" value="ABCC_MRP_Like"/>
    <property type="match status" value="1"/>
</dbReference>
<dbReference type="Pfam" id="PF00005">
    <property type="entry name" value="ABC_tran"/>
    <property type="match status" value="1"/>
</dbReference>
<dbReference type="PROSITE" id="PS50893">
    <property type="entry name" value="ABC_TRANSPORTER_2"/>
    <property type="match status" value="1"/>
</dbReference>
<dbReference type="Gene3D" id="1.20.1560.10">
    <property type="entry name" value="ABC transporter type 1, transmembrane domain"/>
    <property type="match status" value="1"/>
</dbReference>
<dbReference type="Gene3D" id="3.40.50.300">
    <property type="entry name" value="P-loop containing nucleotide triphosphate hydrolases"/>
    <property type="match status" value="1"/>
</dbReference>
<reference evidence="9 10" key="1">
    <citation type="submission" date="2016-10" db="EMBL/GenBank/DDBJ databases">
        <authorList>
            <person name="de Groot N.N."/>
        </authorList>
    </citation>
    <scope>NUCLEOTIDE SEQUENCE [LARGE SCALE GENOMIC DNA]</scope>
    <source>
        <strain evidence="9 10">743A</strain>
    </source>
</reference>
<dbReference type="SUPFAM" id="SSF52540">
    <property type="entry name" value="P-loop containing nucleoside triphosphate hydrolases"/>
    <property type="match status" value="1"/>
</dbReference>
<evidence type="ECO:0000256" key="5">
    <source>
        <dbReference type="ARBA" id="ARBA00022989"/>
    </source>
</evidence>
<evidence type="ECO:0000256" key="6">
    <source>
        <dbReference type="ARBA" id="ARBA00023136"/>
    </source>
</evidence>
<dbReference type="GO" id="GO:0005524">
    <property type="term" value="F:ATP binding"/>
    <property type="evidence" value="ECO:0007669"/>
    <property type="project" value="UniProtKB-KW"/>
</dbReference>
<dbReference type="PANTHER" id="PTHR43394:SF1">
    <property type="entry name" value="ATP-BINDING CASSETTE SUB-FAMILY B MEMBER 10, MITOCHONDRIAL"/>
    <property type="match status" value="1"/>
</dbReference>
<organism evidence="9 10">
    <name type="scientific">Anaeromicropila populeti</name>
    <dbReference type="NCBI Taxonomy" id="37658"/>
    <lineage>
        <taxon>Bacteria</taxon>
        <taxon>Bacillati</taxon>
        <taxon>Bacillota</taxon>
        <taxon>Clostridia</taxon>
        <taxon>Lachnospirales</taxon>
        <taxon>Lachnospiraceae</taxon>
        <taxon>Anaeromicropila</taxon>
    </lineage>
</organism>
<dbReference type="InterPro" id="IPR017871">
    <property type="entry name" value="ABC_transporter-like_CS"/>
</dbReference>
<dbReference type="SUPFAM" id="SSF90123">
    <property type="entry name" value="ABC transporter transmembrane region"/>
    <property type="match status" value="1"/>
</dbReference>
<evidence type="ECO:0000313" key="10">
    <source>
        <dbReference type="Proteomes" id="UP000199659"/>
    </source>
</evidence>
<evidence type="ECO:0000256" key="1">
    <source>
        <dbReference type="ARBA" id="ARBA00004651"/>
    </source>
</evidence>
<dbReference type="InterPro" id="IPR003439">
    <property type="entry name" value="ABC_transporter-like_ATP-bd"/>
</dbReference>
<evidence type="ECO:0000256" key="4">
    <source>
        <dbReference type="ARBA" id="ARBA00022840"/>
    </source>
</evidence>